<dbReference type="EnsemblPlants" id="ORUFI12G02800.1">
    <property type="protein sequence ID" value="ORUFI12G02800.1"/>
    <property type="gene ID" value="ORUFI12G02800"/>
</dbReference>
<dbReference type="SMART" id="SM00531">
    <property type="entry name" value="TFIIE"/>
    <property type="match status" value="1"/>
</dbReference>
<evidence type="ECO:0000256" key="1">
    <source>
        <dbReference type="ARBA" id="ARBA00008947"/>
    </source>
</evidence>
<protein>
    <recommendedName>
        <fullName evidence="3">HTH TFE/IIEalpha-type domain-containing protein</fullName>
    </recommendedName>
</protein>
<dbReference type="Gramene" id="ORUFI12G02800.1">
    <property type="protein sequence ID" value="ORUFI12G02800.1"/>
    <property type="gene ID" value="ORUFI12G02800"/>
</dbReference>
<dbReference type="Gene3D" id="3.80.10.10">
    <property type="entry name" value="Ribonuclease Inhibitor"/>
    <property type="match status" value="1"/>
</dbReference>
<feature type="region of interest" description="Disordered" evidence="2">
    <location>
        <begin position="1122"/>
        <end position="1147"/>
    </location>
</feature>
<feature type="compositionally biased region" description="Gly residues" evidence="2">
    <location>
        <begin position="89"/>
        <end position="99"/>
    </location>
</feature>
<feature type="domain" description="HTH TFE/IIEalpha-type" evidence="3">
    <location>
        <begin position="792"/>
        <end position="915"/>
    </location>
</feature>
<feature type="compositionally biased region" description="Low complexity" evidence="2">
    <location>
        <begin position="1129"/>
        <end position="1142"/>
    </location>
</feature>
<feature type="region of interest" description="Disordered" evidence="2">
    <location>
        <begin position="30"/>
        <end position="103"/>
    </location>
</feature>
<dbReference type="AlphaFoldDB" id="A0A0E0RDK9"/>
<dbReference type="PANTHER" id="PTHR13097">
    <property type="entry name" value="TRANSCRIPTION INITIATION FACTOR IIE, ALPHA SUBUNIT"/>
    <property type="match status" value="1"/>
</dbReference>
<dbReference type="GO" id="GO:0006367">
    <property type="term" value="P:transcription initiation at RNA polymerase II promoter"/>
    <property type="evidence" value="ECO:0007669"/>
    <property type="project" value="InterPro"/>
</dbReference>
<feature type="region of interest" description="Disordered" evidence="2">
    <location>
        <begin position="1041"/>
        <end position="1065"/>
    </location>
</feature>
<dbReference type="Pfam" id="PF24758">
    <property type="entry name" value="LRR_At5g56370"/>
    <property type="match status" value="1"/>
</dbReference>
<comment type="similarity">
    <text evidence="1">Belongs to the TFIIE alpha subunit family.</text>
</comment>
<dbReference type="Gene3D" id="3.30.40.10">
    <property type="entry name" value="Zinc/RING finger domain, C3HC4 (zinc finger)"/>
    <property type="match status" value="1"/>
</dbReference>
<evidence type="ECO:0000313" key="4">
    <source>
        <dbReference type="EnsemblPlants" id="ORUFI12G02800.1"/>
    </source>
</evidence>
<dbReference type="PANTHER" id="PTHR13097:SF7">
    <property type="entry name" value="GENERAL TRANSCRIPTION FACTOR IIE SUBUNIT 1"/>
    <property type="match status" value="1"/>
</dbReference>
<feature type="compositionally biased region" description="Basic residues" evidence="2">
    <location>
        <begin position="743"/>
        <end position="754"/>
    </location>
</feature>
<reference evidence="4" key="2">
    <citation type="submission" date="2015-06" db="UniProtKB">
        <authorList>
            <consortium name="EnsemblPlants"/>
        </authorList>
    </citation>
    <scope>IDENTIFICATION</scope>
</reference>
<dbReference type="InterPro" id="IPR017919">
    <property type="entry name" value="TFIIE/TFIIEa_HTH"/>
</dbReference>
<dbReference type="OMA" id="NRGVVVM"/>
<evidence type="ECO:0000259" key="3">
    <source>
        <dbReference type="PROSITE" id="PS51344"/>
    </source>
</evidence>
<dbReference type="eggNOG" id="KOG2593">
    <property type="taxonomic scope" value="Eukaryota"/>
</dbReference>
<organism evidence="4 5">
    <name type="scientific">Oryza rufipogon</name>
    <name type="common">Brownbeard rice</name>
    <name type="synonym">Asian wild rice</name>
    <dbReference type="NCBI Taxonomy" id="4529"/>
    <lineage>
        <taxon>Eukaryota</taxon>
        <taxon>Viridiplantae</taxon>
        <taxon>Streptophyta</taxon>
        <taxon>Embryophyta</taxon>
        <taxon>Tracheophyta</taxon>
        <taxon>Spermatophyta</taxon>
        <taxon>Magnoliopsida</taxon>
        <taxon>Liliopsida</taxon>
        <taxon>Poales</taxon>
        <taxon>Poaceae</taxon>
        <taxon>BOP clade</taxon>
        <taxon>Oryzoideae</taxon>
        <taxon>Oryzeae</taxon>
        <taxon>Oryzinae</taxon>
        <taxon>Oryza</taxon>
    </lineage>
</organism>
<dbReference type="SUPFAM" id="SSF57783">
    <property type="entry name" value="Zinc beta-ribbon"/>
    <property type="match status" value="1"/>
</dbReference>
<dbReference type="GO" id="GO:0005673">
    <property type="term" value="C:transcription factor TFIIE complex"/>
    <property type="evidence" value="ECO:0007669"/>
    <property type="project" value="TreeGrafter"/>
</dbReference>
<dbReference type="InterPro" id="IPR002853">
    <property type="entry name" value="TFIIE_asu"/>
</dbReference>
<proteinExistence type="inferred from homology"/>
<feature type="region of interest" description="Disordered" evidence="2">
    <location>
        <begin position="696"/>
        <end position="757"/>
    </location>
</feature>
<dbReference type="SUPFAM" id="SSF52047">
    <property type="entry name" value="RNI-like"/>
    <property type="match status" value="1"/>
</dbReference>
<dbReference type="Proteomes" id="UP000008022">
    <property type="component" value="Unassembled WGS sequence"/>
</dbReference>
<feature type="compositionally biased region" description="Low complexity" evidence="2">
    <location>
        <begin position="712"/>
        <end position="728"/>
    </location>
</feature>
<dbReference type="InterPro" id="IPR032675">
    <property type="entry name" value="LRR_dom_sf"/>
</dbReference>
<dbReference type="HOGENOM" id="CLU_273570_0_0_1"/>
<feature type="compositionally biased region" description="Basic and acidic residues" evidence="2">
    <location>
        <begin position="45"/>
        <end position="65"/>
    </location>
</feature>
<dbReference type="InterPro" id="IPR055411">
    <property type="entry name" value="LRR_FXL15/At3g58940/PEG3-like"/>
</dbReference>
<accession>A0A0E0RDK9</accession>
<evidence type="ECO:0000256" key="2">
    <source>
        <dbReference type="SAM" id="MobiDB-lite"/>
    </source>
</evidence>
<evidence type="ECO:0000313" key="5">
    <source>
        <dbReference type="Proteomes" id="UP000008022"/>
    </source>
</evidence>
<keyword evidence="5" id="KW-1185">Reference proteome</keyword>
<name>A0A0E0RDK9_ORYRU</name>
<dbReference type="STRING" id="4529.A0A0E0RDK9"/>
<dbReference type="InterPro" id="IPR013083">
    <property type="entry name" value="Znf_RING/FYVE/PHD"/>
</dbReference>
<dbReference type="PROSITE" id="PS51344">
    <property type="entry name" value="HTH_TFE_IIE"/>
    <property type="match status" value="1"/>
</dbReference>
<feature type="compositionally biased region" description="Polar residues" evidence="2">
    <location>
        <begin position="700"/>
        <end position="711"/>
    </location>
</feature>
<sequence length="1176" mass="130631">MADDVSKRCSPEEEVIADILFALPRGPRPVLLRRRGEINRTGGDSTRDGDSAEKSRTGRGHEIRGRAGGVEAEAARGGYSREDLATKGGSVGSRDGGGEAFQSKREGALRYRCTIEDLSTSKGPGGGGGYDYELVGRGGVAAAERDTRCRYSVQDLSTVGKSGGMYDGGNGPGFKEGAQETVDCVQGFKTHPELGLPANDSGTDTETVDVSVSEELIRLQTTISKPKTNTATDDSADDSAAEIEAFDVSEELIRFQTVVSKPWDAIWREAPLVFCDSFLCPTGDRSGLSQSELKDAVASILLNHKGVVSYFRIDSSRSLNLQTLETWFNILSEKKVKEMVLFNCSGPQKLIEFPMDILDGSQVEVLRICFFKIPEVYAFDLSKLHLLDFSYCKFDTEHLLHFVEACPNIRELHLGYYDGNVRIRSDKLEIFQVWCSTMKSVNIEHAPELRKLTIAASPGKYSSSLSVRVINSLYLEHITCNISNQWITINGSNIQTRMDTVANNEDYDAALEDWSPKLRVKTCLKSLQICKMEGYQGGKLESDFASAVLVRANRLKRLIIESDKEDVFKKAVGILQKKCKLCDIPILWQSTDFQKEPDNLLASPCFCSKSIGNGESTLFWEDRWNGLQTLVAYVLDNCKLSFLLVMLVFASLVGNRYFDRELAMSINERNPRCAPNRDSLASLAFAFLPEPIRRAIGQPGNHNGGSNLSRSAAQDDQPPAAGTQPPAASRRTRRRNPAASCRSSRRSPSRHRAVRAVPNPFPPNLIAETLTLAPLYRTVISDEKFYEPFVRKGRLVKCAAQLLYGNVGFKAGEVRIDCDENRGVVVMVLDALTRYQWVPDTHLAKSLKVQKKKLCLILEFLEKQMFVRRCEVKAKTGRNVSNTATTAGVSAIPRNEKVKSKHPKWYCCINYAKICSVVRYHIMQMEANLKSQLENTNTVDKYTCPNCGKSFSAFDVKDLVSCTDGNFYCESCKHELVACSEYGNYNEREGRSANLLDFLENMKEKLRPLKTKLDLLEDLPAPDFGSTPDFKGTYNISDWSRTSVPLPEPTNGDDSFSSPCAKDDESDAGVSELKILPSWLIRKGMKLKQAHLSNSSTVCGEGGTNIQEEYMKAYYEAIQKRQEDRIRHSGQSSVPGGPSVSSERPMGVKRQKLCNDINNNALECQGEEPPGDTFRT</sequence>
<feature type="compositionally biased region" description="Low complexity" evidence="2">
    <location>
        <begin position="69"/>
        <end position="78"/>
    </location>
</feature>
<reference evidence="5" key="1">
    <citation type="submission" date="2013-06" db="EMBL/GenBank/DDBJ databases">
        <authorList>
            <person name="Zhao Q."/>
        </authorList>
    </citation>
    <scope>NUCLEOTIDE SEQUENCE</scope>
    <source>
        <strain evidence="5">cv. W1943</strain>
    </source>
</reference>
<dbReference type="InterPro" id="IPR039997">
    <property type="entry name" value="TFE"/>
</dbReference>